<feature type="chain" id="PRO_5045816311" evidence="4">
    <location>
        <begin position="31"/>
        <end position="512"/>
    </location>
</feature>
<dbReference type="SMART" id="SM00191">
    <property type="entry name" value="Int_alpha"/>
    <property type="match status" value="5"/>
</dbReference>
<keyword evidence="1 4" id="KW-0732">Signal</keyword>
<evidence type="ECO:0000256" key="2">
    <source>
        <dbReference type="ARBA" id="ARBA00022737"/>
    </source>
</evidence>
<reference evidence="6" key="1">
    <citation type="submission" date="2021-05" db="EMBL/GenBank/DDBJ databases">
        <title>Direct Submission.</title>
        <authorList>
            <person name="Li K."/>
            <person name="Gao J."/>
        </authorList>
    </citation>
    <scope>NUCLEOTIDE SEQUENCE [LARGE SCALE GENOMIC DNA]</scope>
    <source>
        <strain evidence="6">MG62</strain>
    </source>
</reference>
<dbReference type="PANTHER" id="PTHR36220:SF1">
    <property type="entry name" value="GAMMA TUBULIN COMPLEX COMPONENT C-TERMINAL DOMAIN-CONTAINING PROTEIN"/>
    <property type="match status" value="1"/>
</dbReference>
<name>A0ABX8G4B6_9ACTN</name>
<dbReference type="InterPro" id="IPR028994">
    <property type="entry name" value="Integrin_alpha_N"/>
</dbReference>
<dbReference type="GO" id="GO:0007229">
    <property type="term" value="P:integrin-mediated signaling pathway"/>
    <property type="evidence" value="ECO:0007669"/>
    <property type="project" value="UniProtKB-KW"/>
</dbReference>
<evidence type="ECO:0000256" key="3">
    <source>
        <dbReference type="ARBA" id="ARBA00023180"/>
    </source>
</evidence>
<accession>A0ABX8G4B6</accession>
<evidence type="ECO:0000256" key="4">
    <source>
        <dbReference type="SAM" id="SignalP"/>
    </source>
</evidence>
<organism evidence="5 6">
    <name type="scientific">Streptomyces koelreuteriae</name>
    <dbReference type="NCBI Taxonomy" id="2838015"/>
    <lineage>
        <taxon>Bacteria</taxon>
        <taxon>Bacillati</taxon>
        <taxon>Actinomycetota</taxon>
        <taxon>Actinomycetes</taxon>
        <taxon>Kitasatosporales</taxon>
        <taxon>Streptomycetaceae</taxon>
        <taxon>Streptomyces</taxon>
    </lineage>
</organism>
<evidence type="ECO:0000313" key="5">
    <source>
        <dbReference type="EMBL" id="QWB28415.1"/>
    </source>
</evidence>
<protein>
    <submittedName>
        <fullName evidence="5">Integrin alpha</fullName>
    </submittedName>
</protein>
<dbReference type="Proteomes" id="UP000679629">
    <property type="component" value="Chromosome"/>
</dbReference>
<dbReference type="InterPro" id="IPR013519">
    <property type="entry name" value="Int_alpha_beta-p"/>
</dbReference>
<feature type="signal peptide" evidence="4">
    <location>
        <begin position="1"/>
        <end position="30"/>
    </location>
</feature>
<evidence type="ECO:0000256" key="1">
    <source>
        <dbReference type="ARBA" id="ARBA00022729"/>
    </source>
</evidence>
<proteinExistence type="predicted"/>
<keyword evidence="2" id="KW-0677">Repeat</keyword>
<sequence length="512" mass="50781">MRQGRLLAATAGGFALAIGSLSVSSPPAAAATCATGTVSDFNGDGVADTVIADPNAAVNGAKAAGLVRIVLGGGKGVSEISQAMNGMGATPEAGDQFGFSRTSYDVNEDGCTDLVVGAPYEDVAKDGKQLVDAGAVYVIHGTPAGIGPGSKVEGYTQSELDPSTSTEAYDWFGHAVRAGSTASGSPYLVVGVPGENVTVGGTTHTDAGCVAYVQGATRVSVSQKDPGVPGDVEAHDRFGYSLAGTNRFFAVGAPGEAIGTAKFAGGVSVFSHAMAGGLPTPLVGLDQDGAGVAGTAEAGDGFGTSLSMTSYRPGDQTYNSDVLLAVGTPGEDVDKTADSGGAAVFRVQPSGTYTEVAAIDAADLGEAPAAGDFMGQRVTIANTNSAVVTTTATVRLAVGVPGRDTASAKDAGAVRILRPLDTAVSSTDKILVRGSGLPGKATTRDYNGTALTSGSAYLYLGVPHSKASDSPSGVLYVVPWTDIDGTTTVGTTTYLPGEGGLPDEGVAFGTVG</sequence>
<evidence type="ECO:0000313" key="6">
    <source>
        <dbReference type="Proteomes" id="UP000679629"/>
    </source>
</evidence>
<dbReference type="EMBL" id="CP075896">
    <property type="protein sequence ID" value="QWB28415.1"/>
    <property type="molecule type" value="Genomic_DNA"/>
</dbReference>
<dbReference type="SUPFAM" id="SSF69318">
    <property type="entry name" value="Integrin alpha N-terminal domain"/>
    <property type="match status" value="1"/>
</dbReference>
<dbReference type="InterPro" id="IPR013517">
    <property type="entry name" value="FG-GAP"/>
</dbReference>
<dbReference type="Gene3D" id="2.130.10.130">
    <property type="entry name" value="Integrin alpha, N-terminal"/>
    <property type="match status" value="2"/>
</dbReference>
<keyword evidence="5" id="KW-0401">Integrin</keyword>
<dbReference type="PANTHER" id="PTHR36220">
    <property type="entry name" value="UNNAMED PRODUCT"/>
    <property type="match status" value="1"/>
</dbReference>
<gene>
    <name evidence="5" type="ORF">KJK29_24125</name>
</gene>
<dbReference type="PROSITE" id="PS51470">
    <property type="entry name" value="FG_GAP"/>
    <property type="match status" value="1"/>
</dbReference>
<dbReference type="Pfam" id="PF01839">
    <property type="entry name" value="FG-GAP"/>
    <property type="match status" value="1"/>
</dbReference>
<keyword evidence="6" id="KW-1185">Reference proteome</keyword>
<keyword evidence="3" id="KW-0325">Glycoprotein</keyword>